<dbReference type="NCBIfam" id="NF003818">
    <property type="entry name" value="PRK05409.1"/>
    <property type="match status" value="1"/>
</dbReference>
<dbReference type="Pfam" id="PF05114">
    <property type="entry name" value="MbnB_TglH_ChrH"/>
    <property type="match status" value="1"/>
</dbReference>
<evidence type="ECO:0000313" key="2">
    <source>
        <dbReference type="Proteomes" id="UP001199044"/>
    </source>
</evidence>
<dbReference type="InterPro" id="IPR007801">
    <property type="entry name" value="MbnB/TglH/ChrH"/>
</dbReference>
<reference evidence="2" key="1">
    <citation type="submission" date="2023-07" db="EMBL/GenBank/DDBJ databases">
        <title>Molecular identification of indigenous halophilic bacteria isolated from red sea cost, biodegradation of synthetic dyes and assessment of degraded metabolite toxicity.</title>
        <authorList>
            <person name="Chaieb K."/>
            <person name="Altayb H.N."/>
        </authorList>
    </citation>
    <scope>NUCLEOTIDE SEQUENCE [LARGE SCALE GENOMIC DNA]</scope>
    <source>
        <strain evidence="2">K20</strain>
    </source>
</reference>
<keyword evidence="2" id="KW-1185">Reference proteome</keyword>
<accession>A0ABS7YQ42</accession>
<sequence length="294" mass="33733">MTTQNLSKHRCKFPKYSGVSFKPQYFDTLIELKPPLGFVEIHAENYLSAGGPLRHYLQRIREDYPITVHGVGLSIGGTEPLNKEHLDRVASLVEHIEPVVFSEHLAWSSHGNAFLNDLLPIPYTKAHLERTCRHIHQIQERLGDTLLMENPSTYITFAQQDYTETEFIREMVRRTGCELLLDVNNIAVSCFNHQQDPEAYLADFPLQFVSQIHLAGYHLDTQEALTLRIDSHGSPVQTDVWQLYQKTLSLTGDIGTLIEWDSQLPPFKELLSQACLADKYRQVHQKEQQHALSF</sequence>
<proteinExistence type="predicted"/>
<dbReference type="Proteomes" id="UP001199044">
    <property type="component" value="Unassembled WGS sequence"/>
</dbReference>
<gene>
    <name evidence="1" type="ORF">LDJ79_16840</name>
</gene>
<comment type="caution">
    <text evidence="1">The sequence shown here is derived from an EMBL/GenBank/DDBJ whole genome shotgun (WGS) entry which is preliminary data.</text>
</comment>
<dbReference type="InterPro" id="IPR036237">
    <property type="entry name" value="Xyl_isomerase-like_sf"/>
</dbReference>
<dbReference type="PANTHER" id="PTHR42194:SF1">
    <property type="entry name" value="UPF0276 PROTEIN HI_1600"/>
    <property type="match status" value="1"/>
</dbReference>
<organism evidence="1 2">
    <name type="scientific">Vibrio tritonius</name>
    <dbReference type="NCBI Taxonomy" id="1435069"/>
    <lineage>
        <taxon>Bacteria</taxon>
        <taxon>Pseudomonadati</taxon>
        <taxon>Pseudomonadota</taxon>
        <taxon>Gammaproteobacteria</taxon>
        <taxon>Vibrionales</taxon>
        <taxon>Vibrionaceae</taxon>
        <taxon>Vibrio</taxon>
    </lineage>
</organism>
<evidence type="ECO:0000313" key="1">
    <source>
        <dbReference type="EMBL" id="MCA2017789.1"/>
    </source>
</evidence>
<dbReference type="Gene3D" id="3.20.20.150">
    <property type="entry name" value="Divalent-metal-dependent TIM barrel enzymes"/>
    <property type="match status" value="1"/>
</dbReference>
<dbReference type="EMBL" id="JAIWIU010000123">
    <property type="protein sequence ID" value="MCA2017789.1"/>
    <property type="molecule type" value="Genomic_DNA"/>
</dbReference>
<dbReference type="PANTHER" id="PTHR42194">
    <property type="entry name" value="UPF0276 PROTEIN HI_1600"/>
    <property type="match status" value="1"/>
</dbReference>
<dbReference type="RefSeq" id="WP_225251432.1">
    <property type="nucleotide sequence ID" value="NZ_JAIWIU010000123.1"/>
</dbReference>
<dbReference type="SUPFAM" id="SSF51658">
    <property type="entry name" value="Xylose isomerase-like"/>
    <property type="match status" value="1"/>
</dbReference>
<name>A0ABS7YQ42_9VIBR</name>
<protein>
    <submittedName>
        <fullName evidence="1">DUF692 domain-containing protein</fullName>
    </submittedName>
</protein>